<dbReference type="GO" id="GO:0032259">
    <property type="term" value="P:methylation"/>
    <property type="evidence" value="ECO:0007669"/>
    <property type="project" value="UniProtKB-KW"/>
</dbReference>
<dbReference type="Gene3D" id="3.40.50.150">
    <property type="entry name" value="Vaccinia Virus protein VP39"/>
    <property type="match status" value="1"/>
</dbReference>
<accession>A0A542DI74</accession>
<dbReference type="PANTHER" id="PTHR43591:SF24">
    <property type="entry name" value="2-METHOXY-6-POLYPRENYL-1,4-BENZOQUINOL METHYLASE, MITOCHONDRIAL"/>
    <property type="match status" value="1"/>
</dbReference>
<dbReference type="SUPFAM" id="SSF53335">
    <property type="entry name" value="S-adenosyl-L-methionine-dependent methyltransferases"/>
    <property type="match status" value="1"/>
</dbReference>
<protein>
    <submittedName>
        <fullName evidence="1">Ubiquinone/menaquinone biosynthesis C-methylase UbiE</fullName>
    </submittedName>
</protein>
<name>A0A542DI74_AMYCI</name>
<dbReference type="PANTHER" id="PTHR43591">
    <property type="entry name" value="METHYLTRANSFERASE"/>
    <property type="match status" value="1"/>
</dbReference>
<dbReference type="AlphaFoldDB" id="A0A542DI74"/>
<dbReference type="EMBL" id="VFML01000001">
    <property type="protein sequence ID" value="TQJ02797.1"/>
    <property type="molecule type" value="Genomic_DNA"/>
</dbReference>
<keyword evidence="2" id="KW-1185">Reference proteome</keyword>
<dbReference type="OrthoDB" id="7032234at2"/>
<organism evidence="1 2">
    <name type="scientific">Amycolatopsis cihanbeyliensis</name>
    <dbReference type="NCBI Taxonomy" id="1128664"/>
    <lineage>
        <taxon>Bacteria</taxon>
        <taxon>Bacillati</taxon>
        <taxon>Actinomycetota</taxon>
        <taxon>Actinomycetes</taxon>
        <taxon>Pseudonocardiales</taxon>
        <taxon>Pseudonocardiaceae</taxon>
        <taxon>Amycolatopsis</taxon>
    </lineage>
</organism>
<dbReference type="CDD" id="cd02440">
    <property type="entry name" value="AdoMet_MTases"/>
    <property type="match status" value="1"/>
</dbReference>
<evidence type="ECO:0000313" key="2">
    <source>
        <dbReference type="Proteomes" id="UP000320876"/>
    </source>
</evidence>
<dbReference type="Pfam" id="PF01209">
    <property type="entry name" value="Ubie_methyltran"/>
    <property type="match status" value="1"/>
</dbReference>
<reference evidence="1 2" key="1">
    <citation type="submission" date="2019-06" db="EMBL/GenBank/DDBJ databases">
        <title>Sequencing the genomes of 1000 actinobacteria strains.</title>
        <authorList>
            <person name="Klenk H.-P."/>
        </authorList>
    </citation>
    <scope>NUCLEOTIDE SEQUENCE [LARGE SCALE GENOMIC DNA]</scope>
    <source>
        <strain evidence="1 2">DSM 45679</strain>
    </source>
</reference>
<dbReference type="InterPro" id="IPR029063">
    <property type="entry name" value="SAM-dependent_MTases_sf"/>
</dbReference>
<keyword evidence="1" id="KW-0489">Methyltransferase</keyword>
<keyword evidence="1" id="KW-0830">Ubiquinone</keyword>
<dbReference type="Proteomes" id="UP000320876">
    <property type="component" value="Unassembled WGS sequence"/>
</dbReference>
<dbReference type="RefSeq" id="WP_141998062.1">
    <property type="nucleotide sequence ID" value="NZ_VFML01000001.1"/>
</dbReference>
<sequence>MNAEAIGGVFSAAHQEFTGWSARLWRPLGEITTAVARPAPGERVLDACCGAGASAIPAALAVGPGGVVHGIDVAEGLLEHGRREATALGLDRLRFVNADVLDWRDDSPYDLVQCAYGVFFFPDMDAGGRRLAGLLRPGGRFVVTTWLRDGMARLVPIGVAAAAPERPELAEHLGGANPSERVDTAEKVRAWLSSLGLREIRVEQVQFTQPLHPDDAWPFFLSAAMRGFVEGLPPDAVDRVRARFERGLREAGIDTLDGSSLIGMGRLPG</sequence>
<keyword evidence="1" id="KW-0808">Transferase</keyword>
<evidence type="ECO:0000313" key="1">
    <source>
        <dbReference type="EMBL" id="TQJ02797.1"/>
    </source>
</evidence>
<dbReference type="GO" id="GO:0008168">
    <property type="term" value="F:methyltransferase activity"/>
    <property type="evidence" value="ECO:0007669"/>
    <property type="project" value="UniProtKB-KW"/>
</dbReference>
<proteinExistence type="predicted"/>
<gene>
    <name evidence="1" type="ORF">FB471_2542</name>
</gene>
<comment type="caution">
    <text evidence="1">The sequence shown here is derived from an EMBL/GenBank/DDBJ whole genome shotgun (WGS) entry which is preliminary data.</text>
</comment>